<name>A0A3B0QUQ5_9ZZZZ</name>
<evidence type="ECO:0008006" key="2">
    <source>
        <dbReference type="Google" id="ProtNLM"/>
    </source>
</evidence>
<dbReference type="InterPro" id="IPR031100">
    <property type="entry name" value="LOG_fam"/>
</dbReference>
<proteinExistence type="predicted"/>
<accession>A0A3B0QUQ5</accession>
<dbReference type="EMBL" id="UOEA01000084">
    <property type="protein sequence ID" value="VAV85314.1"/>
    <property type="molecule type" value="Genomic_DNA"/>
</dbReference>
<dbReference type="PANTHER" id="PTHR43393">
    <property type="entry name" value="CYTOKININ RIBOSIDE 5'-MONOPHOSPHATE PHOSPHORIBOHYDROLASE"/>
    <property type="match status" value="1"/>
</dbReference>
<dbReference type="Pfam" id="PF03641">
    <property type="entry name" value="Lysine_decarbox"/>
    <property type="match status" value="1"/>
</dbReference>
<dbReference type="AlphaFoldDB" id="A0A3B0QUQ5"/>
<gene>
    <name evidence="1" type="ORF">MNBD_DELTA01-1229</name>
</gene>
<dbReference type="PANTHER" id="PTHR43393:SF2">
    <property type="entry name" value="CYTOKININ RIBOSIDE 5'-MONOPHOSPHATE PHOSPHORIBOHYDROLASE"/>
    <property type="match status" value="1"/>
</dbReference>
<dbReference type="InterPro" id="IPR052341">
    <property type="entry name" value="LOG_family_nucleotidases"/>
</dbReference>
<dbReference type="SUPFAM" id="SSF102405">
    <property type="entry name" value="MCP/YpsA-like"/>
    <property type="match status" value="1"/>
</dbReference>
<sequence>MPIDDLKGRETWRIFRILSEFVEGFEELSDIGPAVSIFGSARTSPRNKYYKQTVELSKLLSENGYTIITGGGPGIMEAANRGAADNGGTSVGLNIELPMEQKPNKYQNLELNFRYFFARKVMFVKYAMGYVCMPGGFGTLDEFFEALTLIQTHKIYPFPLILFGGEYWAPLRDFMENSMLKNNTVTEEDLKLIQVTNDQDEVLDIINKHRDWKKDQVAKAKTYKELDL</sequence>
<dbReference type="FunFam" id="3.40.50.450:FF:000011">
    <property type="entry name" value="TIGR00730 family Rossman fold protein"/>
    <property type="match status" value="1"/>
</dbReference>
<organism evidence="1">
    <name type="scientific">hydrothermal vent metagenome</name>
    <dbReference type="NCBI Taxonomy" id="652676"/>
    <lineage>
        <taxon>unclassified sequences</taxon>
        <taxon>metagenomes</taxon>
        <taxon>ecological metagenomes</taxon>
    </lineage>
</organism>
<dbReference type="Gene3D" id="3.40.50.450">
    <property type="match status" value="1"/>
</dbReference>
<evidence type="ECO:0000313" key="1">
    <source>
        <dbReference type="EMBL" id="VAV85314.1"/>
    </source>
</evidence>
<reference evidence="1" key="1">
    <citation type="submission" date="2018-06" db="EMBL/GenBank/DDBJ databases">
        <authorList>
            <person name="Zhirakovskaya E."/>
        </authorList>
    </citation>
    <scope>NUCLEOTIDE SEQUENCE</scope>
</reference>
<dbReference type="NCBIfam" id="TIGR00730">
    <property type="entry name" value="Rossman fold protein, TIGR00730 family"/>
    <property type="match status" value="1"/>
</dbReference>
<protein>
    <recommendedName>
        <fullName evidence="2">Cytokinin riboside 5'-monophosphate phosphoribohydrolase</fullName>
    </recommendedName>
</protein>
<dbReference type="GO" id="GO:0005829">
    <property type="term" value="C:cytosol"/>
    <property type="evidence" value="ECO:0007669"/>
    <property type="project" value="TreeGrafter"/>
</dbReference>
<dbReference type="GO" id="GO:0009691">
    <property type="term" value="P:cytokinin biosynthetic process"/>
    <property type="evidence" value="ECO:0007669"/>
    <property type="project" value="InterPro"/>
</dbReference>
<dbReference type="GO" id="GO:0016787">
    <property type="term" value="F:hydrolase activity"/>
    <property type="evidence" value="ECO:0007669"/>
    <property type="project" value="InterPro"/>
</dbReference>
<dbReference type="InterPro" id="IPR005269">
    <property type="entry name" value="LOG"/>
</dbReference>